<dbReference type="RefSeq" id="WP_220229150.1">
    <property type="nucleotide sequence ID" value="NZ_JAICBX010000002.1"/>
</dbReference>
<evidence type="ECO:0000256" key="9">
    <source>
        <dbReference type="ARBA" id="ARBA00022748"/>
    </source>
</evidence>
<keyword evidence="14" id="KW-1185">Reference proteome</keyword>
<dbReference type="GO" id="GO:0017004">
    <property type="term" value="P:cytochrome complex assembly"/>
    <property type="evidence" value="ECO:0007669"/>
    <property type="project" value="UniProtKB-KW"/>
</dbReference>
<feature type="transmembrane region" description="Helical" evidence="12">
    <location>
        <begin position="6"/>
        <end position="27"/>
    </location>
</feature>
<evidence type="ECO:0000256" key="5">
    <source>
        <dbReference type="ARBA" id="ARBA00022448"/>
    </source>
</evidence>
<dbReference type="Proteomes" id="UP001196509">
    <property type="component" value="Unassembled WGS sequence"/>
</dbReference>
<evidence type="ECO:0000256" key="6">
    <source>
        <dbReference type="ARBA" id="ARBA00022475"/>
    </source>
</evidence>
<evidence type="ECO:0000256" key="11">
    <source>
        <dbReference type="ARBA" id="ARBA00023136"/>
    </source>
</evidence>
<comment type="subcellular location">
    <subcellularLocation>
        <location evidence="2 12">Cell inner membrane</location>
        <topology evidence="2 12">Single-pass membrane protein</topology>
    </subcellularLocation>
</comment>
<organism evidence="13 14">
    <name type="scientific">Flavimaribacter sediminis</name>
    <dbReference type="NCBI Taxonomy" id="2865987"/>
    <lineage>
        <taxon>Bacteria</taxon>
        <taxon>Pseudomonadati</taxon>
        <taxon>Pseudomonadota</taxon>
        <taxon>Alphaproteobacteria</taxon>
        <taxon>Hyphomicrobiales</taxon>
        <taxon>Rhizobiaceae</taxon>
        <taxon>Flavimaribacter</taxon>
    </lineage>
</organism>
<gene>
    <name evidence="13" type="primary">ccmD</name>
    <name evidence="13" type="ORF">K1W69_15180</name>
</gene>
<evidence type="ECO:0000256" key="8">
    <source>
        <dbReference type="ARBA" id="ARBA00022692"/>
    </source>
</evidence>
<dbReference type="AlphaFoldDB" id="A0AAE2ZL56"/>
<dbReference type="Pfam" id="PF04995">
    <property type="entry name" value="CcmD"/>
    <property type="match status" value="1"/>
</dbReference>
<comment type="similarity">
    <text evidence="3 12">Belongs to the CcmD/CycX/HelD family.</text>
</comment>
<evidence type="ECO:0000313" key="14">
    <source>
        <dbReference type="Proteomes" id="UP001196509"/>
    </source>
</evidence>
<keyword evidence="9 12" id="KW-0201">Cytochrome c-type biogenesis</keyword>
<evidence type="ECO:0000256" key="3">
    <source>
        <dbReference type="ARBA" id="ARBA00008741"/>
    </source>
</evidence>
<dbReference type="GO" id="GO:0015886">
    <property type="term" value="P:heme transport"/>
    <property type="evidence" value="ECO:0007669"/>
    <property type="project" value="InterPro"/>
</dbReference>
<evidence type="ECO:0000256" key="10">
    <source>
        <dbReference type="ARBA" id="ARBA00022989"/>
    </source>
</evidence>
<keyword evidence="10 12" id="KW-1133">Transmembrane helix</keyword>
<keyword evidence="8 12" id="KW-0812">Transmembrane</keyword>
<comment type="function">
    <text evidence="1 12">Required for the export of heme to the periplasm for the biogenesis of c-type cytochromes.</text>
</comment>
<keyword evidence="11 12" id="KW-0472">Membrane</keyword>
<dbReference type="NCBIfam" id="TIGR03141">
    <property type="entry name" value="cytochro_ccmD"/>
    <property type="match status" value="1"/>
</dbReference>
<evidence type="ECO:0000313" key="13">
    <source>
        <dbReference type="EMBL" id="MBW8638538.1"/>
    </source>
</evidence>
<keyword evidence="5 12" id="KW-0813">Transport</keyword>
<keyword evidence="7 12" id="KW-0997">Cell inner membrane</keyword>
<proteinExistence type="inferred from homology"/>
<keyword evidence="6 12" id="KW-1003">Cell membrane</keyword>
<evidence type="ECO:0000256" key="7">
    <source>
        <dbReference type="ARBA" id="ARBA00022519"/>
    </source>
</evidence>
<evidence type="ECO:0000256" key="12">
    <source>
        <dbReference type="RuleBase" id="RU363101"/>
    </source>
</evidence>
<reference evidence="13" key="1">
    <citation type="submission" date="2021-08" db="EMBL/GenBank/DDBJ databases">
        <title>Hoeflea bacterium WL0058 sp. nov., isolated from the sediment.</title>
        <authorList>
            <person name="Wang L."/>
            <person name="Zhang D."/>
        </authorList>
    </citation>
    <scope>NUCLEOTIDE SEQUENCE</scope>
    <source>
        <strain evidence="13">WL0058</strain>
    </source>
</reference>
<dbReference type="EMBL" id="JAICBX010000002">
    <property type="protein sequence ID" value="MBW8638538.1"/>
    <property type="molecule type" value="Genomic_DNA"/>
</dbReference>
<evidence type="ECO:0000256" key="2">
    <source>
        <dbReference type="ARBA" id="ARBA00004377"/>
    </source>
</evidence>
<dbReference type="GO" id="GO:0005886">
    <property type="term" value="C:plasma membrane"/>
    <property type="evidence" value="ECO:0007669"/>
    <property type="project" value="UniProtKB-SubCell"/>
</dbReference>
<accession>A0AAE2ZL56</accession>
<name>A0AAE2ZL56_9HYPH</name>
<comment type="caution">
    <text evidence="13">The sequence shown here is derived from an EMBL/GenBank/DDBJ whole genome shotgun (WGS) entry which is preliminary data.</text>
</comment>
<dbReference type="InterPro" id="IPR007078">
    <property type="entry name" value="Haem_export_protD_CcmD"/>
</dbReference>
<evidence type="ECO:0000256" key="4">
    <source>
        <dbReference type="ARBA" id="ARBA00016461"/>
    </source>
</evidence>
<evidence type="ECO:0000256" key="1">
    <source>
        <dbReference type="ARBA" id="ARBA00002442"/>
    </source>
</evidence>
<sequence length="60" mass="6500">MSHDVYVALAYGITAIVIAALILWVVLDQRARRTELSELEARGVRRRSALPPASGTDHGG</sequence>
<protein>
    <recommendedName>
        <fullName evidence="4 12">Heme exporter protein D</fullName>
    </recommendedName>
</protein>